<evidence type="ECO:0000256" key="2">
    <source>
        <dbReference type="ARBA" id="ARBA00007998"/>
    </source>
</evidence>
<dbReference type="GO" id="GO:0009847">
    <property type="term" value="P:spore germination"/>
    <property type="evidence" value="ECO:0007669"/>
    <property type="project" value="InterPro"/>
</dbReference>
<gene>
    <name evidence="9" type="primary">gerAB</name>
    <name evidence="9" type="ORF">NEOCIP111885_04171</name>
</gene>
<comment type="subcellular location">
    <subcellularLocation>
        <location evidence="1">Membrane</location>
        <topology evidence="1">Multi-pass membrane protein</topology>
    </subcellularLocation>
</comment>
<dbReference type="PANTHER" id="PTHR34975:SF2">
    <property type="entry name" value="SPORE GERMINATION PROTEIN A2"/>
    <property type="match status" value="1"/>
</dbReference>
<feature type="transmembrane region" description="Helical" evidence="8">
    <location>
        <begin position="332"/>
        <end position="355"/>
    </location>
</feature>
<organism evidence="9 10">
    <name type="scientific">Pseudoneobacillus rhizosphaerae</name>
    <dbReference type="NCBI Taxonomy" id="2880968"/>
    <lineage>
        <taxon>Bacteria</taxon>
        <taxon>Bacillati</taxon>
        <taxon>Bacillota</taxon>
        <taxon>Bacilli</taxon>
        <taxon>Bacillales</taxon>
        <taxon>Bacillaceae</taxon>
        <taxon>Pseudoneobacillus</taxon>
    </lineage>
</organism>
<evidence type="ECO:0000256" key="8">
    <source>
        <dbReference type="SAM" id="Phobius"/>
    </source>
</evidence>
<dbReference type="GO" id="GO:0016020">
    <property type="term" value="C:membrane"/>
    <property type="evidence" value="ECO:0007669"/>
    <property type="project" value="UniProtKB-SubCell"/>
</dbReference>
<evidence type="ECO:0000256" key="5">
    <source>
        <dbReference type="ARBA" id="ARBA00022692"/>
    </source>
</evidence>
<evidence type="ECO:0000313" key="9">
    <source>
        <dbReference type="EMBL" id="CAG9610397.1"/>
    </source>
</evidence>
<evidence type="ECO:0000256" key="7">
    <source>
        <dbReference type="ARBA" id="ARBA00023136"/>
    </source>
</evidence>
<comment type="caution">
    <text evidence="9">The sequence shown here is derived from an EMBL/GenBank/DDBJ whole genome shotgun (WGS) entry which is preliminary data.</text>
</comment>
<dbReference type="AlphaFoldDB" id="A0A9C7LCB7"/>
<keyword evidence="5 8" id="KW-0812">Transmembrane</keyword>
<dbReference type="RefSeq" id="WP_230498735.1">
    <property type="nucleotide sequence ID" value="NZ_CAKJTG010000035.1"/>
</dbReference>
<evidence type="ECO:0000256" key="1">
    <source>
        <dbReference type="ARBA" id="ARBA00004141"/>
    </source>
</evidence>
<feature type="transmembrane region" description="Helical" evidence="8">
    <location>
        <begin position="268"/>
        <end position="288"/>
    </location>
</feature>
<feature type="transmembrane region" description="Helical" evidence="8">
    <location>
        <begin position="182"/>
        <end position="206"/>
    </location>
</feature>
<evidence type="ECO:0000256" key="4">
    <source>
        <dbReference type="ARBA" id="ARBA00022544"/>
    </source>
</evidence>
<protein>
    <submittedName>
        <fullName evidence="9">Spore germination protein A2</fullName>
    </submittedName>
</protein>
<evidence type="ECO:0000256" key="6">
    <source>
        <dbReference type="ARBA" id="ARBA00022989"/>
    </source>
</evidence>
<feature type="transmembrane region" description="Helical" evidence="8">
    <location>
        <begin position="218"/>
        <end position="239"/>
    </location>
</feature>
<feature type="transmembrane region" description="Helical" evidence="8">
    <location>
        <begin position="80"/>
        <end position="104"/>
    </location>
</feature>
<proteinExistence type="inferred from homology"/>
<name>A0A9C7LCB7_9BACI</name>
<keyword evidence="6 8" id="KW-1133">Transmembrane helix</keyword>
<dbReference type="Proteomes" id="UP000789845">
    <property type="component" value="Unassembled WGS sequence"/>
</dbReference>
<dbReference type="EMBL" id="CAKJTG010000035">
    <property type="protein sequence ID" value="CAG9610397.1"/>
    <property type="molecule type" value="Genomic_DNA"/>
</dbReference>
<evidence type="ECO:0000313" key="10">
    <source>
        <dbReference type="Proteomes" id="UP000789845"/>
    </source>
</evidence>
<dbReference type="NCBIfam" id="TIGR00912">
    <property type="entry name" value="2A0309"/>
    <property type="match status" value="1"/>
</dbReference>
<keyword evidence="7 8" id="KW-0472">Membrane</keyword>
<evidence type="ECO:0000256" key="3">
    <source>
        <dbReference type="ARBA" id="ARBA00022448"/>
    </source>
</evidence>
<dbReference type="InterPro" id="IPR004761">
    <property type="entry name" value="Spore_GerAB"/>
</dbReference>
<sequence>MNEKSISLNQMLFVIIQAQVGIGLLGLPYKAQKYAKGNSWISVIVAWIFIQIFIIIIWMLMKRHKGKTILDISQLFLGKYLGKLINFSYSLYGVLVMSNVVILYADLIQRWILERTPRSVTTFLLVSTGIYLGKQNLRVIARFLTIVNVVLLLLFVLSFFAFSNNLSFTNLLPLSQSNMKEIILGSYQVTLAMLGFEIMLFIFPFVQGNEKQMFKKMTVAITLVMITYLYFAILTLATFSPEEIAIIPEPVLYMLKGLSFHVVERIDMIFLSYWIIPIATSFVIYLYISSSAAAQLFHKGKRKYPVWYISALVYGISFVFTDEIKIQMFSDFVSNISFIFIFAIPLVLLILSIIFKNRGISHN</sequence>
<keyword evidence="3" id="KW-0813">Transport</keyword>
<dbReference type="PANTHER" id="PTHR34975">
    <property type="entry name" value="SPORE GERMINATION PROTEIN A2"/>
    <property type="match status" value="1"/>
</dbReference>
<comment type="similarity">
    <text evidence="2">Belongs to the amino acid-polyamine-organocation (APC) superfamily. Spore germination protein (SGP) (TC 2.A.3.9) family.</text>
</comment>
<keyword evidence="10" id="KW-1185">Reference proteome</keyword>
<accession>A0A9C7LCB7</accession>
<dbReference type="Gene3D" id="1.20.1740.10">
    <property type="entry name" value="Amino acid/polyamine transporter I"/>
    <property type="match status" value="1"/>
</dbReference>
<feature type="transmembrane region" description="Helical" evidence="8">
    <location>
        <begin position="12"/>
        <end position="29"/>
    </location>
</feature>
<keyword evidence="4" id="KW-0309">Germination</keyword>
<feature type="transmembrane region" description="Helical" evidence="8">
    <location>
        <begin position="304"/>
        <end position="320"/>
    </location>
</feature>
<reference evidence="9" key="1">
    <citation type="submission" date="2021-10" db="EMBL/GenBank/DDBJ databases">
        <authorList>
            <person name="Criscuolo A."/>
        </authorList>
    </citation>
    <scope>NUCLEOTIDE SEQUENCE</scope>
    <source>
        <strain evidence="9">CIP111885</strain>
    </source>
</reference>
<feature type="transmembrane region" description="Helical" evidence="8">
    <location>
        <begin position="140"/>
        <end position="162"/>
    </location>
</feature>
<dbReference type="Pfam" id="PF03845">
    <property type="entry name" value="Spore_permease"/>
    <property type="match status" value="1"/>
</dbReference>
<feature type="transmembrane region" description="Helical" evidence="8">
    <location>
        <begin position="41"/>
        <end position="60"/>
    </location>
</feature>